<dbReference type="Gene3D" id="2.70.150.10">
    <property type="entry name" value="Calcium-transporting ATPase, cytoplasmic transduction domain A"/>
    <property type="match status" value="1"/>
</dbReference>
<evidence type="ECO:0000256" key="1">
    <source>
        <dbReference type="ARBA" id="ARBA00004651"/>
    </source>
</evidence>
<dbReference type="NCBIfam" id="TIGR01525">
    <property type="entry name" value="ATPase-IB_hvy"/>
    <property type="match status" value="1"/>
</dbReference>
<dbReference type="InterPro" id="IPR023298">
    <property type="entry name" value="ATPase_P-typ_TM_dom_sf"/>
</dbReference>
<evidence type="ECO:0000256" key="11">
    <source>
        <dbReference type="ARBA" id="ARBA00022989"/>
    </source>
</evidence>
<dbReference type="SUPFAM" id="SSF56784">
    <property type="entry name" value="HAD-like"/>
    <property type="match status" value="1"/>
</dbReference>
<evidence type="ECO:0000256" key="13">
    <source>
        <dbReference type="ARBA" id="ARBA00039103"/>
    </source>
</evidence>
<keyword evidence="10" id="KW-1278">Translocase</keyword>
<evidence type="ECO:0000256" key="10">
    <source>
        <dbReference type="ARBA" id="ARBA00022967"/>
    </source>
</evidence>
<dbReference type="Proteomes" id="UP000664360">
    <property type="component" value="Chromosome"/>
</dbReference>
<dbReference type="InterPro" id="IPR006121">
    <property type="entry name" value="HMA_dom"/>
</dbReference>
<dbReference type="PANTHER" id="PTHR48085:SF5">
    <property type="entry name" value="CADMIUM_ZINC-TRANSPORTING ATPASE HMA4-RELATED"/>
    <property type="match status" value="1"/>
</dbReference>
<feature type="domain" description="HMA" evidence="16">
    <location>
        <begin position="1"/>
        <end position="64"/>
    </location>
</feature>
<dbReference type="CDD" id="cd00371">
    <property type="entry name" value="HMA"/>
    <property type="match status" value="1"/>
</dbReference>
<dbReference type="Gene3D" id="3.30.70.100">
    <property type="match status" value="1"/>
</dbReference>
<evidence type="ECO:0000256" key="4">
    <source>
        <dbReference type="ARBA" id="ARBA00022539"/>
    </source>
</evidence>
<keyword evidence="11 15" id="KW-1133">Transmembrane helix</keyword>
<keyword evidence="3 15" id="KW-1003">Cell membrane</keyword>
<evidence type="ECO:0000256" key="12">
    <source>
        <dbReference type="ARBA" id="ARBA00023136"/>
    </source>
</evidence>
<dbReference type="PRINTS" id="PR00941">
    <property type="entry name" value="CDATPASE"/>
</dbReference>
<evidence type="ECO:0000256" key="5">
    <source>
        <dbReference type="ARBA" id="ARBA00022553"/>
    </source>
</evidence>
<evidence type="ECO:0000256" key="6">
    <source>
        <dbReference type="ARBA" id="ARBA00022692"/>
    </source>
</evidence>
<evidence type="ECO:0000256" key="9">
    <source>
        <dbReference type="ARBA" id="ARBA00022840"/>
    </source>
</evidence>
<dbReference type="Gene3D" id="3.40.50.1000">
    <property type="entry name" value="HAD superfamily/HAD-like"/>
    <property type="match status" value="1"/>
</dbReference>
<evidence type="ECO:0000256" key="15">
    <source>
        <dbReference type="RuleBase" id="RU362081"/>
    </source>
</evidence>
<keyword evidence="12 15" id="KW-0472">Membrane</keyword>
<comment type="catalytic activity">
    <reaction evidence="14">
        <text>Cd(2+)(in) + ATP + H2O = Cd(2+)(out) + ADP + phosphate + H(+)</text>
        <dbReference type="Rhea" id="RHEA:12132"/>
        <dbReference type="ChEBI" id="CHEBI:15377"/>
        <dbReference type="ChEBI" id="CHEBI:15378"/>
        <dbReference type="ChEBI" id="CHEBI:30616"/>
        <dbReference type="ChEBI" id="CHEBI:43474"/>
        <dbReference type="ChEBI" id="CHEBI:48775"/>
        <dbReference type="ChEBI" id="CHEBI:456216"/>
        <dbReference type="EC" id="7.2.2.21"/>
    </reaction>
</comment>
<evidence type="ECO:0000256" key="7">
    <source>
        <dbReference type="ARBA" id="ARBA00022723"/>
    </source>
</evidence>
<comment type="similarity">
    <text evidence="2 15">Belongs to the cation transport ATPase (P-type) (TC 3.A.3) family. Type IB subfamily.</text>
</comment>
<gene>
    <name evidence="17" type="ORF">DOK79_000015</name>
</gene>
<feature type="transmembrane region" description="Helical" evidence="15">
    <location>
        <begin position="90"/>
        <end position="107"/>
    </location>
</feature>
<dbReference type="Pfam" id="PF00403">
    <property type="entry name" value="HMA"/>
    <property type="match status" value="1"/>
</dbReference>
<accession>A0ABZ2SRY5</accession>
<keyword evidence="8 15" id="KW-0547">Nucleotide-binding</keyword>
<evidence type="ECO:0000256" key="8">
    <source>
        <dbReference type="ARBA" id="ARBA00022741"/>
    </source>
</evidence>
<feature type="transmembrane region" description="Helical" evidence="15">
    <location>
        <begin position="342"/>
        <end position="367"/>
    </location>
</feature>
<keyword evidence="5" id="KW-0597">Phosphoprotein</keyword>
<dbReference type="Pfam" id="PF00122">
    <property type="entry name" value="E1-E2_ATPase"/>
    <property type="match status" value="1"/>
</dbReference>
<dbReference type="InterPro" id="IPR023299">
    <property type="entry name" value="ATPase_P-typ_cyto_dom_N"/>
</dbReference>
<dbReference type="PRINTS" id="PR00119">
    <property type="entry name" value="CATATPASE"/>
</dbReference>
<sequence length="692" mass="75305">MKSYQLQGLDCANCAMKIEKKVQAIPGVKEATVNFATGKMMIEADETMISAIEEKAKEEINRLEPDVTVTEVKKNPQLKNKQVESEKNTTLWRIVLASLGLLVLFLWQPAEPIRFITFFAIFVLIGFDVIQQAIVNIRKGQVFDENFLMSIATIGAMLIGEYPEAVAVMLFYQIGEYFQHFAVDQSRRSIRNLMAIRPEIAHVITESGLVSMQPEEVQIGETLMVKPGERIPLDGKIIKGQSLVDTSALTGESLPKEVISGETVLSGFINKTQPLTIEVVKSYENSTISKLLELVETASSKKAPAEKFITKFARYYTPIVVALAVLLAIVPPFLFGEEFSEWIYRALTFLVISCPCALVISVPLSFFGGIGGASKQGILVKGGNYLELLARTETVVFDKTGTLTKGDFSVQKIVSDMDEKAFMKYIASLENLSTHPIAKAVMDAYSGPIYEIETPEEIAGEGIKAQIEGRDVLVGNQKLLARFKIKQANPHEIGTLIYLAIDNQVMGYLVIADTIKPDATLAIETLKQVGVKKTAMLTGDAQSIAEQVAKEVGVDTVYSELLPEDKVEKLEALMHDTSQKTAFVGDGINDAPVLARADVGIAMGGLGSDAAIEAADVVIMNDEPSKLAEAIKLSRKTLRIVKQNIAFAIGVKVIVLILGAIGYASMGNAVFADVGVTLIAVLNAMRGLSVKK</sequence>
<evidence type="ECO:0000256" key="3">
    <source>
        <dbReference type="ARBA" id="ARBA00022475"/>
    </source>
</evidence>
<dbReference type="NCBIfam" id="TIGR01511">
    <property type="entry name" value="ATPase-IB1_Cu"/>
    <property type="match status" value="1"/>
</dbReference>
<dbReference type="NCBIfam" id="TIGR01494">
    <property type="entry name" value="ATPase_P-type"/>
    <property type="match status" value="1"/>
</dbReference>
<evidence type="ECO:0000313" key="17">
    <source>
        <dbReference type="EMBL" id="WYJ78512.1"/>
    </source>
</evidence>
<dbReference type="InterPro" id="IPR027256">
    <property type="entry name" value="P-typ_ATPase_IB"/>
</dbReference>
<dbReference type="InterPro" id="IPR018303">
    <property type="entry name" value="ATPase_P-typ_P_site"/>
</dbReference>
<dbReference type="PANTHER" id="PTHR48085">
    <property type="entry name" value="CADMIUM/ZINC-TRANSPORTING ATPASE HMA2-RELATED"/>
    <property type="match status" value="1"/>
</dbReference>
<dbReference type="Gene3D" id="3.40.1110.10">
    <property type="entry name" value="Calcium-transporting ATPase, cytoplasmic domain N"/>
    <property type="match status" value="1"/>
</dbReference>
<keyword evidence="18" id="KW-1185">Reference proteome</keyword>
<dbReference type="CDD" id="cd07548">
    <property type="entry name" value="P-type_ATPase-Cd_Zn_Co_like"/>
    <property type="match status" value="1"/>
</dbReference>
<proteinExistence type="inferred from homology"/>
<reference evidence="17 18" key="1">
    <citation type="submission" date="2021-03" db="EMBL/GenBank/DDBJ databases">
        <authorList>
            <person name="Gilmore M.S."/>
            <person name="Schwartzman J."/>
            <person name="Van Tyne D."/>
            <person name="Martin M."/>
            <person name="Earl A.M."/>
            <person name="Manson A.L."/>
            <person name="Straub T."/>
            <person name="Salamzade R."/>
            <person name="Saavedra J."/>
            <person name="Lebreton F."/>
            <person name="Prichula J."/>
            <person name="Schaufler K."/>
            <person name="Gaca A."/>
            <person name="Sgardioli B."/>
            <person name="Wagenaar J."/>
            <person name="Strong T."/>
        </authorList>
    </citation>
    <scope>NUCLEOTIDE SEQUENCE [LARGE SCALE GENOMIC DNA]</scope>
    <source>
        <strain evidence="17 18">DIV1094</strain>
    </source>
</reference>
<dbReference type="SUPFAM" id="SSF55008">
    <property type="entry name" value="HMA, heavy metal-associated domain"/>
    <property type="match status" value="1"/>
</dbReference>
<evidence type="ECO:0000313" key="18">
    <source>
        <dbReference type="Proteomes" id="UP000664360"/>
    </source>
</evidence>
<dbReference type="InterPro" id="IPR001757">
    <property type="entry name" value="P_typ_ATPase"/>
</dbReference>
<comment type="subcellular location">
    <subcellularLocation>
        <location evidence="1">Cell membrane</location>
        <topology evidence="1">Multi-pass membrane protein</topology>
    </subcellularLocation>
</comment>
<keyword evidence="7 15" id="KW-0479">Metal-binding</keyword>
<feature type="transmembrane region" description="Helical" evidence="15">
    <location>
        <begin position="113"/>
        <end position="130"/>
    </location>
</feature>
<dbReference type="InterPro" id="IPR036163">
    <property type="entry name" value="HMA_dom_sf"/>
</dbReference>
<keyword evidence="6 15" id="KW-0812">Transmembrane</keyword>
<dbReference type="SUPFAM" id="SSF81653">
    <property type="entry name" value="Calcium ATPase, transduction domain A"/>
    <property type="match status" value="1"/>
</dbReference>
<dbReference type="SUPFAM" id="SSF81665">
    <property type="entry name" value="Calcium ATPase, transmembrane domain M"/>
    <property type="match status" value="1"/>
</dbReference>
<dbReference type="EC" id="7.2.2.21" evidence="13"/>
<organism evidence="17 18">
    <name type="scientific">Candidatus Enterococcus mangumiae</name>
    <dbReference type="NCBI Taxonomy" id="2230878"/>
    <lineage>
        <taxon>Bacteria</taxon>
        <taxon>Bacillati</taxon>
        <taxon>Bacillota</taxon>
        <taxon>Bacilli</taxon>
        <taxon>Lactobacillales</taxon>
        <taxon>Enterococcaceae</taxon>
        <taxon>Enterococcus</taxon>
    </lineage>
</organism>
<keyword evidence="9 15" id="KW-0067">ATP-binding</keyword>
<name>A0ABZ2SRY5_9ENTE</name>
<keyword evidence="4" id="KW-0104">Cadmium</keyword>
<dbReference type="PROSITE" id="PS00154">
    <property type="entry name" value="ATPASE_E1_E2"/>
    <property type="match status" value="1"/>
</dbReference>
<feature type="transmembrane region" description="Helical" evidence="15">
    <location>
        <begin position="315"/>
        <end position="336"/>
    </location>
</feature>
<dbReference type="PROSITE" id="PS01047">
    <property type="entry name" value="HMA_1"/>
    <property type="match status" value="1"/>
</dbReference>
<evidence type="ECO:0000256" key="14">
    <source>
        <dbReference type="ARBA" id="ARBA00049338"/>
    </source>
</evidence>
<dbReference type="Pfam" id="PF00702">
    <property type="entry name" value="Hydrolase"/>
    <property type="match status" value="1"/>
</dbReference>
<dbReference type="InterPro" id="IPR051014">
    <property type="entry name" value="Cation_Transport_ATPase_IB"/>
</dbReference>
<feature type="transmembrane region" description="Helical" evidence="15">
    <location>
        <begin position="670"/>
        <end position="688"/>
    </location>
</feature>
<dbReference type="InterPro" id="IPR036412">
    <property type="entry name" value="HAD-like_sf"/>
</dbReference>
<feature type="transmembrane region" description="Helical" evidence="15">
    <location>
        <begin position="645"/>
        <end position="664"/>
    </location>
</feature>
<evidence type="ECO:0000256" key="2">
    <source>
        <dbReference type="ARBA" id="ARBA00006024"/>
    </source>
</evidence>
<evidence type="ECO:0000259" key="16">
    <source>
        <dbReference type="PROSITE" id="PS50846"/>
    </source>
</evidence>
<dbReference type="InterPro" id="IPR059000">
    <property type="entry name" value="ATPase_P-type_domA"/>
</dbReference>
<dbReference type="NCBIfam" id="TIGR01512">
    <property type="entry name" value="ATPase-IB2_Cd"/>
    <property type="match status" value="1"/>
</dbReference>
<dbReference type="InterPro" id="IPR023214">
    <property type="entry name" value="HAD_sf"/>
</dbReference>
<dbReference type="InterPro" id="IPR008250">
    <property type="entry name" value="ATPase_P-typ_transduc_dom_A_sf"/>
</dbReference>
<dbReference type="PROSITE" id="PS50846">
    <property type="entry name" value="HMA_2"/>
    <property type="match status" value="1"/>
</dbReference>
<dbReference type="EMBL" id="CP147250">
    <property type="protein sequence ID" value="WYJ78512.1"/>
    <property type="molecule type" value="Genomic_DNA"/>
</dbReference>
<protein>
    <recommendedName>
        <fullName evidence="13">Cd(2+)-exporting ATPase</fullName>
        <ecNumber evidence="13">7.2.2.21</ecNumber>
    </recommendedName>
</protein>
<dbReference type="InterPro" id="IPR017969">
    <property type="entry name" value="Heavy-metal-associated_CS"/>
</dbReference>
<dbReference type="RefSeq" id="WP_206856237.1">
    <property type="nucleotide sequence ID" value="NZ_CP147250.1"/>
</dbReference>
<reference evidence="17 18" key="2">
    <citation type="submission" date="2024-03" db="EMBL/GenBank/DDBJ databases">
        <title>The Genome Sequence of Enterococcus sp. DIV1094.</title>
        <authorList>
            <consortium name="The Broad Institute Genomics Platform"/>
            <consortium name="The Broad Institute Microbial Omics Core"/>
            <consortium name="The Broad Institute Genomic Center for Infectious Diseases"/>
            <person name="Earl A."/>
            <person name="Manson A."/>
            <person name="Gilmore M."/>
            <person name="Schwartman J."/>
            <person name="Shea T."/>
            <person name="Abouelleil A."/>
            <person name="Cao P."/>
            <person name="Chapman S."/>
            <person name="Cusick C."/>
            <person name="Young S."/>
            <person name="Neafsey D."/>
            <person name="Nusbaum C."/>
            <person name="Birren B."/>
        </authorList>
    </citation>
    <scope>NUCLEOTIDE SEQUENCE [LARGE SCALE GENOMIC DNA]</scope>
    <source>
        <strain evidence="17 18">DIV1094</strain>
    </source>
</reference>